<dbReference type="HOGENOM" id="CLU_166087_4_0_6"/>
<dbReference type="STRING" id="207949.RED65_08749"/>
<name>Q1N6X6_9GAMM</name>
<dbReference type="PANTHER" id="PTHR37526">
    <property type="entry name" value="PROTEIN TUSB"/>
    <property type="match status" value="1"/>
</dbReference>
<organism evidence="1 2">
    <name type="scientific">Bermanella marisrubri</name>
    <dbReference type="NCBI Taxonomy" id="207949"/>
    <lineage>
        <taxon>Bacteria</taxon>
        <taxon>Pseudomonadati</taxon>
        <taxon>Pseudomonadota</taxon>
        <taxon>Gammaproteobacteria</taxon>
        <taxon>Oceanospirillales</taxon>
        <taxon>Oceanospirillaceae</taxon>
        <taxon>Bermanella</taxon>
    </lineage>
</organism>
<dbReference type="Gene3D" id="3.40.1260.10">
    <property type="entry name" value="DsrEFH-like"/>
    <property type="match status" value="1"/>
</dbReference>
<protein>
    <submittedName>
        <fullName evidence="1">DsrH protein</fullName>
    </submittedName>
</protein>
<dbReference type="GO" id="GO:1990228">
    <property type="term" value="C:sulfurtransferase complex"/>
    <property type="evidence" value="ECO:0007669"/>
    <property type="project" value="TreeGrafter"/>
</dbReference>
<dbReference type="PANTHER" id="PTHR37526:SF1">
    <property type="entry name" value="PROTEIN TUSB"/>
    <property type="match status" value="1"/>
</dbReference>
<dbReference type="EMBL" id="AAQH01000001">
    <property type="protein sequence ID" value="EAT13466.1"/>
    <property type="molecule type" value="Genomic_DNA"/>
</dbReference>
<proteinExistence type="predicted"/>
<reference evidence="1 2" key="1">
    <citation type="submission" date="2006-03" db="EMBL/GenBank/DDBJ databases">
        <authorList>
            <person name="Pinhassi J."/>
            <person name="Pedros-Alio C."/>
            <person name="Ferriera S."/>
            <person name="Johnson J."/>
            <person name="Kravitz S."/>
            <person name="Halpern A."/>
            <person name="Remington K."/>
            <person name="Beeson K."/>
            <person name="Tran B."/>
            <person name="Rogers Y.-H."/>
            <person name="Friedman R."/>
            <person name="Venter J.C."/>
        </authorList>
    </citation>
    <scope>NUCLEOTIDE SEQUENCE [LARGE SCALE GENOMIC DNA]</scope>
    <source>
        <strain evidence="1 2">RED65</strain>
    </source>
</reference>
<dbReference type="SUPFAM" id="SSF75169">
    <property type="entry name" value="DsrEFH-like"/>
    <property type="match status" value="1"/>
</dbReference>
<dbReference type="NCBIfam" id="TIGR03011">
    <property type="entry name" value="sulf_tusB_dsrH"/>
    <property type="match status" value="1"/>
</dbReference>
<comment type="caution">
    <text evidence="1">The sequence shown here is derived from an EMBL/GenBank/DDBJ whole genome shotgun (WGS) entry which is preliminary data.</text>
</comment>
<evidence type="ECO:0000313" key="2">
    <source>
        <dbReference type="Proteomes" id="UP000004263"/>
    </source>
</evidence>
<accession>Q1N6X6</accession>
<dbReference type="Proteomes" id="UP000004263">
    <property type="component" value="Unassembled WGS sequence"/>
</dbReference>
<keyword evidence="2" id="KW-1185">Reference proteome</keyword>
<gene>
    <name evidence="1" type="ORF">RED65_08749</name>
</gene>
<dbReference type="InterPro" id="IPR027396">
    <property type="entry name" value="DsrEFH-like"/>
</dbReference>
<dbReference type="OrthoDB" id="9795117at2"/>
<dbReference type="InterPro" id="IPR007215">
    <property type="entry name" value="Sulphur_relay_TusB/DsrH"/>
</dbReference>
<dbReference type="AlphaFoldDB" id="Q1N6X6"/>
<dbReference type="Pfam" id="PF04077">
    <property type="entry name" value="DsrH"/>
    <property type="match status" value="1"/>
</dbReference>
<evidence type="ECO:0000313" key="1">
    <source>
        <dbReference type="EMBL" id="EAT13466.1"/>
    </source>
</evidence>
<dbReference type="RefSeq" id="WP_007016887.1">
    <property type="nucleotide sequence ID" value="NZ_CH724113.1"/>
</dbReference>
<dbReference type="GO" id="GO:0002143">
    <property type="term" value="P:tRNA wobble position uridine thiolation"/>
    <property type="evidence" value="ECO:0007669"/>
    <property type="project" value="InterPro"/>
</dbReference>
<sequence>MSHSNNLHLVQRSPFTHSSLKDCLNVASENDSILLMQDGVFALQQSLNPKQAIYAIKADCLARGLDTNLQNVQYLSMDEMVTLCSQHKQSISWF</sequence>